<feature type="transmembrane region" description="Helical" evidence="19">
    <location>
        <begin position="26"/>
        <end position="42"/>
    </location>
</feature>
<dbReference type="InterPro" id="IPR033717">
    <property type="entry name" value="UDPK"/>
</dbReference>
<dbReference type="OrthoDB" id="9789934at2"/>
<dbReference type="GO" id="GO:0008654">
    <property type="term" value="P:phospholipid biosynthetic process"/>
    <property type="evidence" value="ECO:0007669"/>
    <property type="project" value="UniProtKB-KW"/>
</dbReference>
<evidence type="ECO:0000256" key="2">
    <source>
        <dbReference type="ARBA" id="ARBA00005967"/>
    </source>
</evidence>
<dbReference type="InterPro" id="IPR036945">
    <property type="entry name" value="DAGK_sf"/>
</dbReference>
<keyword evidence="10 19" id="KW-1133">Transmembrane helix</keyword>
<keyword evidence="14" id="KW-1208">Phospholipid metabolism</keyword>
<evidence type="ECO:0000256" key="11">
    <source>
        <dbReference type="ARBA" id="ARBA00023098"/>
    </source>
</evidence>
<sequence>MKIFKASSFKCAFRGILSAVKSERHMKVHVAAMLVVIAAGFFCRLRLWEWIVCILLFGMVISAELINTAIEKLADTVIPWQDERIKFVKDVSAGAVLTVSIAAALIGILIFLPI</sequence>
<keyword evidence="13" id="KW-0594">Phospholipid biosynthesis</keyword>
<keyword evidence="3" id="KW-1003">Cell membrane</keyword>
<keyword evidence="18" id="KW-0479">Metal-binding</keyword>
<evidence type="ECO:0000256" key="17">
    <source>
        <dbReference type="PIRSR" id="PIRSR600829-3"/>
    </source>
</evidence>
<dbReference type="Pfam" id="PF01219">
    <property type="entry name" value="DAGK_prokar"/>
    <property type="match status" value="1"/>
</dbReference>
<feature type="binding site" evidence="18">
    <location>
        <position position="71"/>
    </location>
    <ligand>
        <name>a divalent metal cation</name>
        <dbReference type="ChEBI" id="CHEBI:60240"/>
    </ligand>
</feature>
<evidence type="ECO:0000256" key="12">
    <source>
        <dbReference type="ARBA" id="ARBA00023136"/>
    </source>
</evidence>
<feature type="binding site" evidence="17">
    <location>
        <begin position="89"/>
        <end position="90"/>
    </location>
    <ligand>
        <name>ATP</name>
        <dbReference type="ChEBI" id="CHEBI:30616"/>
    </ligand>
</feature>
<evidence type="ECO:0000256" key="3">
    <source>
        <dbReference type="ARBA" id="ARBA00022475"/>
    </source>
</evidence>
<evidence type="ECO:0000256" key="6">
    <source>
        <dbReference type="ARBA" id="ARBA00022692"/>
    </source>
</evidence>
<evidence type="ECO:0000256" key="15">
    <source>
        <dbReference type="PIRSR" id="PIRSR600829-1"/>
    </source>
</evidence>
<feature type="transmembrane region" description="Helical" evidence="19">
    <location>
        <begin position="91"/>
        <end position="112"/>
    </location>
</feature>
<dbReference type="PANTHER" id="PTHR34299">
    <property type="entry name" value="DIACYLGLYCEROL KINASE"/>
    <property type="match status" value="1"/>
</dbReference>
<feature type="binding site" evidence="17">
    <location>
        <position position="23"/>
    </location>
    <ligand>
        <name>ATP</name>
        <dbReference type="ChEBI" id="CHEBI:30616"/>
    </ligand>
</feature>
<dbReference type="STRING" id="1122934.SAMN02745691_00704"/>
<dbReference type="GO" id="GO:0016301">
    <property type="term" value="F:kinase activity"/>
    <property type="evidence" value="ECO:0007669"/>
    <property type="project" value="UniProtKB-KW"/>
</dbReference>
<dbReference type="PANTHER" id="PTHR34299:SF1">
    <property type="entry name" value="DIACYLGLYCEROL KINASE"/>
    <property type="match status" value="1"/>
</dbReference>
<dbReference type="GO" id="GO:0005524">
    <property type="term" value="F:ATP binding"/>
    <property type="evidence" value="ECO:0007669"/>
    <property type="project" value="UniProtKB-KW"/>
</dbReference>
<evidence type="ECO:0000313" key="21">
    <source>
        <dbReference type="Proteomes" id="UP000184342"/>
    </source>
</evidence>
<dbReference type="CDD" id="cd14265">
    <property type="entry name" value="UDPK_IM_like"/>
    <property type="match status" value="1"/>
</dbReference>
<dbReference type="EMBL" id="FQYT01000006">
    <property type="protein sequence ID" value="SHI72297.1"/>
    <property type="molecule type" value="Genomic_DNA"/>
</dbReference>
<reference evidence="20 21" key="1">
    <citation type="submission" date="2016-11" db="EMBL/GenBank/DDBJ databases">
        <authorList>
            <person name="Jaros S."/>
            <person name="Januszkiewicz K."/>
            <person name="Wedrychowicz H."/>
        </authorList>
    </citation>
    <scope>NUCLEOTIDE SEQUENCE [LARGE SCALE GENOMIC DNA]</scope>
    <source>
        <strain evidence="20 21">DSM 15970</strain>
    </source>
</reference>
<dbReference type="RefSeq" id="WP_073992980.1">
    <property type="nucleotide sequence ID" value="NZ_FQYT01000006.1"/>
</dbReference>
<keyword evidence="6 19" id="KW-0812">Transmembrane</keyword>
<dbReference type="InterPro" id="IPR000829">
    <property type="entry name" value="DAGK"/>
</dbReference>
<comment type="subcellular location">
    <subcellularLocation>
        <location evidence="1">Cell membrane</location>
        <topology evidence="1">Multi-pass membrane protein</topology>
    </subcellularLocation>
</comment>
<keyword evidence="5" id="KW-0808">Transferase</keyword>
<feature type="binding site" evidence="18">
    <location>
        <position position="23"/>
    </location>
    <ligand>
        <name>a divalent metal cation</name>
        <dbReference type="ChEBI" id="CHEBI:60240"/>
    </ligand>
</feature>
<dbReference type="AlphaFoldDB" id="A0A1M6DG26"/>
<accession>A0A1M6DG26</accession>
<evidence type="ECO:0000256" key="8">
    <source>
        <dbReference type="ARBA" id="ARBA00022777"/>
    </source>
</evidence>
<evidence type="ECO:0000256" key="9">
    <source>
        <dbReference type="ARBA" id="ARBA00022840"/>
    </source>
</evidence>
<evidence type="ECO:0000256" key="4">
    <source>
        <dbReference type="ARBA" id="ARBA00022516"/>
    </source>
</evidence>
<dbReference type="GO" id="GO:0046872">
    <property type="term" value="F:metal ion binding"/>
    <property type="evidence" value="ECO:0007669"/>
    <property type="project" value="UniProtKB-KW"/>
</dbReference>
<evidence type="ECO:0000256" key="10">
    <source>
        <dbReference type="ARBA" id="ARBA00022989"/>
    </source>
</evidence>
<keyword evidence="9 17" id="KW-0067">ATP-binding</keyword>
<evidence type="ECO:0000256" key="18">
    <source>
        <dbReference type="PIRSR" id="PIRSR600829-4"/>
    </source>
</evidence>
<feature type="transmembrane region" description="Helical" evidence="19">
    <location>
        <begin position="48"/>
        <end position="70"/>
    </location>
</feature>
<keyword evidence="12 19" id="KW-0472">Membrane</keyword>
<evidence type="ECO:0000256" key="16">
    <source>
        <dbReference type="PIRSR" id="PIRSR600829-2"/>
    </source>
</evidence>
<keyword evidence="21" id="KW-1185">Reference proteome</keyword>
<name>A0A1M6DG26_9FIRM</name>
<organism evidence="20 21">
    <name type="scientific">Parasporobacterium paucivorans DSM 15970</name>
    <dbReference type="NCBI Taxonomy" id="1122934"/>
    <lineage>
        <taxon>Bacteria</taxon>
        <taxon>Bacillati</taxon>
        <taxon>Bacillota</taxon>
        <taxon>Clostridia</taxon>
        <taxon>Lachnospirales</taxon>
        <taxon>Lachnospiraceae</taxon>
        <taxon>Parasporobacterium</taxon>
    </lineage>
</organism>
<evidence type="ECO:0000256" key="5">
    <source>
        <dbReference type="ARBA" id="ARBA00022679"/>
    </source>
</evidence>
<comment type="cofactor">
    <cofactor evidence="18">
        <name>Mg(2+)</name>
        <dbReference type="ChEBI" id="CHEBI:18420"/>
    </cofactor>
    <text evidence="18">Mn(2+), Zn(2+), Cd(2+) and Co(2+) support activity to lesser extents.</text>
</comment>
<feature type="active site" description="Proton acceptor" evidence="15">
    <location>
        <position position="64"/>
    </location>
</feature>
<keyword evidence="11" id="KW-0443">Lipid metabolism</keyword>
<protein>
    <submittedName>
        <fullName evidence="20">Diacylglycerol kinase (ATP)</fullName>
    </submittedName>
</protein>
<dbReference type="Proteomes" id="UP000184342">
    <property type="component" value="Unassembled WGS sequence"/>
</dbReference>
<dbReference type="GO" id="GO:0005886">
    <property type="term" value="C:plasma membrane"/>
    <property type="evidence" value="ECO:0007669"/>
    <property type="project" value="UniProtKB-SubCell"/>
</dbReference>
<gene>
    <name evidence="20" type="ORF">SAMN02745691_00704</name>
</gene>
<evidence type="ECO:0000256" key="14">
    <source>
        <dbReference type="ARBA" id="ARBA00023264"/>
    </source>
</evidence>
<evidence type="ECO:0000256" key="1">
    <source>
        <dbReference type="ARBA" id="ARBA00004651"/>
    </source>
</evidence>
<keyword evidence="18" id="KW-0460">Magnesium</keyword>
<evidence type="ECO:0000256" key="19">
    <source>
        <dbReference type="SAM" id="Phobius"/>
    </source>
</evidence>
<comment type="similarity">
    <text evidence="2">Belongs to the bacterial diacylglycerol kinase family.</text>
</comment>
<feature type="binding site" evidence="16">
    <location>
        <position position="64"/>
    </location>
    <ligand>
        <name>substrate</name>
    </ligand>
</feature>
<keyword evidence="8 20" id="KW-0418">Kinase</keyword>
<proteinExistence type="inferred from homology"/>
<keyword evidence="4" id="KW-0444">Lipid biosynthesis</keyword>
<evidence type="ECO:0000256" key="7">
    <source>
        <dbReference type="ARBA" id="ARBA00022741"/>
    </source>
</evidence>
<evidence type="ECO:0000256" key="13">
    <source>
        <dbReference type="ARBA" id="ARBA00023209"/>
    </source>
</evidence>
<keyword evidence="7 17" id="KW-0547">Nucleotide-binding</keyword>
<feature type="binding site" evidence="17">
    <location>
        <position position="71"/>
    </location>
    <ligand>
        <name>ATP</name>
        <dbReference type="ChEBI" id="CHEBI:30616"/>
    </ligand>
</feature>
<evidence type="ECO:0000313" key="20">
    <source>
        <dbReference type="EMBL" id="SHI72297.1"/>
    </source>
</evidence>
<dbReference type="Gene3D" id="1.10.287.3610">
    <property type="match status" value="1"/>
</dbReference>